<dbReference type="EMBL" id="BAABLW010000005">
    <property type="protein sequence ID" value="GAA4915857.1"/>
    <property type="molecule type" value="Genomic_DNA"/>
</dbReference>
<proteinExistence type="predicted"/>
<evidence type="ECO:0000313" key="2">
    <source>
        <dbReference type="EMBL" id="GAA4915857.1"/>
    </source>
</evidence>
<keyword evidence="3" id="KW-1185">Reference proteome</keyword>
<comment type="caution">
    <text evidence="2">The sequence shown here is derived from an EMBL/GenBank/DDBJ whole genome shotgun (WGS) entry which is preliminary data.</text>
</comment>
<gene>
    <name evidence="2" type="ORF">GCM10025790_08630</name>
</gene>
<feature type="region of interest" description="Disordered" evidence="1">
    <location>
        <begin position="161"/>
        <end position="184"/>
    </location>
</feature>
<dbReference type="Proteomes" id="UP001500368">
    <property type="component" value="Unassembled WGS sequence"/>
</dbReference>
<evidence type="ECO:0000256" key="1">
    <source>
        <dbReference type="SAM" id="MobiDB-lite"/>
    </source>
</evidence>
<evidence type="ECO:0000313" key="3">
    <source>
        <dbReference type="Proteomes" id="UP001500368"/>
    </source>
</evidence>
<organism evidence="2 3">
    <name type="scientific">Nesterenkonia rhizosphaerae</name>
    <dbReference type="NCBI Taxonomy" id="1348272"/>
    <lineage>
        <taxon>Bacteria</taxon>
        <taxon>Bacillati</taxon>
        <taxon>Actinomycetota</taxon>
        <taxon>Actinomycetes</taxon>
        <taxon>Micrococcales</taxon>
        <taxon>Micrococcaceae</taxon>
        <taxon>Nesterenkonia</taxon>
    </lineage>
</organism>
<protein>
    <submittedName>
        <fullName evidence="2">Uncharacterized protein</fullName>
    </submittedName>
</protein>
<reference evidence="3" key="1">
    <citation type="journal article" date="2019" name="Int. J. Syst. Evol. Microbiol.">
        <title>The Global Catalogue of Microorganisms (GCM) 10K type strain sequencing project: providing services to taxonomists for standard genome sequencing and annotation.</title>
        <authorList>
            <consortium name="The Broad Institute Genomics Platform"/>
            <consortium name="The Broad Institute Genome Sequencing Center for Infectious Disease"/>
            <person name="Wu L."/>
            <person name="Ma J."/>
        </authorList>
    </citation>
    <scope>NUCLEOTIDE SEQUENCE [LARGE SCALE GENOMIC DNA]</scope>
    <source>
        <strain evidence="3">JCM 19129</strain>
    </source>
</reference>
<accession>A0ABP9FSR6</accession>
<dbReference type="RefSeq" id="WP_345476846.1">
    <property type="nucleotide sequence ID" value="NZ_BAABLW010000005.1"/>
</dbReference>
<sequence>MRRLCPVCARRRQELVDPECVICHGHGFLVLGQAALETYPAEVVAEAVHLALEARARIADTTMTLDQNRLLGVRDALTMLYDSGILDNEHDIPVALTRALASKSGARRPAMALASEVIQEPLFDVDATLAQAGPHEYQEHDRPGVRGTPLFSANGYPSHLARLADPANPQQSTGATVRARRRDHKDAELLVKAGELAAPKRRRKARKIARQEMKALFSTEDVLNDRELLPAA</sequence>
<name>A0ABP9FSR6_9MICC</name>